<organism evidence="5 6">
    <name type="scientific">Taenia crassiceps</name>
    <dbReference type="NCBI Taxonomy" id="6207"/>
    <lineage>
        <taxon>Eukaryota</taxon>
        <taxon>Metazoa</taxon>
        <taxon>Spiralia</taxon>
        <taxon>Lophotrochozoa</taxon>
        <taxon>Platyhelminthes</taxon>
        <taxon>Cestoda</taxon>
        <taxon>Eucestoda</taxon>
        <taxon>Cyclophyllidea</taxon>
        <taxon>Taeniidae</taxon>
        <taxon>Taenia</taxon>
    </lineage>
</organism>
<dbReference type="PANTHER" id="PTHR12858">
    <property type="entry name" value="RIBOSOME BIOGENESIS PROTEIN"/>
    <property type="match status" value="1"/>
</dbReference>
<dbReference type="InterPro" id="IPR007034">
    <property type="entry name" value="BMS1_TSR1_C"/>
</dbReference>
<feature type="domain" description="Ribosome biogenesis protein BMS1/TSR1 C-terminal" evidence="4">
    <location>
        <begin position="374"/>
        <end position="703"/>
    </location>
</feature>
<sequence length="759" mass="85335">MLAKGDSKSIKHEICGNISPKNSYRADYLYAPTIKKSFCFVGGNYGDLFGCLDLARIADWIIFILPGDVSKIDSDFYSELMLALYSQGLPPSVFVVMSNLSDRKGLLSMIQTRFSVSDGKVRALNSIGDAQSLLRFLSQSQKKPTLSAANSYLATKNALKVGTAATRLRSGMLVEAISLTPHEESESEVYLHLEGLLRGWNLPLFDLVTSFADQRRTGCPYMHVTGWGDFPLRSATWTEYKPNRKPHQLPPRPFNWRSTSGPDEYLADALSTAWDNLQLSDDEDYTELDESEKDEDRMVVDGEGEEDDESRVEYSTSDSDNESIYFDAVDSEATSSRMVAFETESLVPANSTSKYKTLAEKIRAARTELQFPDEVETPFDVSARDRFAKYRGLPSFNKCTWPTNNDTSLPYEYGKIFRFENYAHNRRTLVKHTLRLLRQLAEETTTEPTSIPSGSITSLTLGPVPQTLGAAMLELHTDRNHSRPLTVWSLLPYERCMSVLHLTMRKRQPEIENIMDEDAKGGKFDPDPIMAKEPMLFQVGIRRFTVSPIYSQTSKAANTNSKMERFFTLSSSPVVATMYAPVAYAPQTALQFRVEPAKATPKMAVSPLVATGSVLSIDPTRAIIKRILLSGHPYKINKRTAVVRYMFHTPEDVEYFKPIQLHTKSGAVGHIKQSVGTHGLMKCLFDRQLNASDVVLMPLYKRVFPKMNFDAQVTPKVAETNLTGRFEAARNAKLVGILKSTRRQQETEFMHSDEEVLFA</sequence>
<dbReference type="PANTHER" id="PTHR12858:SF1">
    <property type="entry name" value="PRE-RRNA-PROCESSING PROTEIN TSR1 HOMOLOG"/>
    <property type="match status" value="1"/>
</dbReference>
<evidence type="ECO:0000256" key="2">
    <source>
        <dbReference type="ARBA" id="ARBA00040070"/>
    </source>
</evidence>
<dbReference type="EMBL" id="JAKROA010000004">
    <property type="protein sequence ID" value="KAL5107312.1"/>
    <property type="molecule type" value="Genomic_DNA"/>
</dbReference>
<evidence type="ECO:0000256" key="1">
    <source>
        <dbReference type="ARBA" id="ARBA00037087"/>
    </source>
</evidence>
<name>A0ABR4QCM4_9CEST</name>
<dbReference type="Proteomes" id="UP001651158">
    <property type="component" value="Unassembled WGS sequence"/>
</dbReference>
<evidence type="ECO:0000313" key="5">
    <source>
        <dbReference type="EMBL" id="KAL5107312.1"/>
    </source>
</evidence>
<comment type="caution">
    <text evidence="5">The sequence shown here is derived from an EMBL/GenBank/DDBJ whole genome shotgun (WGS) entry which is preliminary data.</text>
</comment>
<protein>
    <recommendedName>
        <fullName evidence="2">Pre-rRNA-processing protein TSR1 homolog</fullName>
    </recommendedName>
</protein>
<reference evidence="5 6" key="1">
    <citation type="journal article" date="2022" name="Front. Cell. Infect. Microbiol.">
        <title>The Genomes of Two Strains of Taenia crassiceps the Animal Model for the Study of Human Cysticercosis.</title>
        <authorList>
            <person name="Bobes R.J."/>
            <person name="Estrada K."/>
            <person name="Rios-Valencia D.G."/>
            <person name="Calderon-Gallegos A."/>
            <person name="de la Torre P."/>
            <person name="Carrero J.C."/>
            <person name="Sanchez-Flores A."/>
            <person name="Laclette J.P."/>
        </authorList>
    </citation>
    <scope>NUCLEOTIDE SEQUENCE [LARGE SCALE GENOMIC DNA]</scope>
    <source>
        <strain evidence="5">WFUcys</strain>
    </source>
</reference>
<accession>A0ABR4QCM4</accession>
<evidence type="ECO:0000313" key="6">
    <source>
        <dbReference type="Proteomes" id="UP001651158"/>
    </source>
</evidence>
<evidence type="ECO:0000256" key="3">
    <source>
        <dbReference type="SAM" id="MobiDB-lite"/>
    </source>
</evidence>
<keyword evidence="6" id="KW-1185">Reference proteome</keyword>
<comment type="function">
    <text evidence="1">Required during maturation of the 40S ribosomal subunit in the nucleolus.</text>
</comment>
<dbReference type="Pfam" id="PF22298">
    <property type="entry name" value="Tsr1_G-like"/>
    <property type="match status" value="1"/>
</dbReference>
<feature type="compositionally biased region" description="Acidic residues" evidence="3">
    <location>
        <begin position="280"/>
        <end position="293"/>
    </location>
</feature>
<proteinExistence type="predicted"/>
<gene>
    <name evidence="5" type="ORF">TcWFU_001077</name>
</gene>
<dbReference type="Pfam" id="PF04950">
    <property type="entry name" value="RIBIOP_C"/>
    <property type="match status" value="1"/>
</dbReference>
<dbReference type="InterPro" id="IPR039761">
    <property type="entry name" value="Bms1/Tsr1"/>
</dbReference>
<dbReference type="SMART" id="SM01362">
    <property type="entry name" value="DUF663"/>
    <property type="match status" value="1"/>
</dbReference>
<feature type="region of interest" description="Disordered" evidence="3">
    <location>
        <begin position="280"/>
        <end position="317"/>
    </location>
</feature>
<evidence type="ECO:0000259" key="4">
    <source>
        <dbReference type="SMART" id="SM01362"/>
    </source>
</evidence>